<keyword evidence="4 7" id="KW-0812">Transmembrane</keyword>
<dbReference type="Gene3D" id="1.10.3720.10">
    <property type="entry name" value="MetI-like"/>
    <property type="match status" value="1"/>
</dbReference>
<dbReference type="Proteomes" id="UP000019140">
    <property type="component" value="Unassembled WGS sequence"/>
</dbReference>
<reference evidence="9 10" key="1">
    <citation type="journal article" date="2014" name="Nature">
        <title>An environmental bacterial taxon with a large and distinct metabolic repertoire.</title>
        <authorList>
            <person name="Wilson M.C."/>
            <person name="Mori T."/>
            <person name="Ruckert C."/>
            <person name="Uria A.R."/>
            <person name="Helf M.J."/>
            <person name="Takada K."/>
            <person name="Gernert C."/>
            <person name="Steffens U.A."/>
            <person name="Heycke N."/>
            <person name="Schmitt S."/>
            <person name="Rinke C."/>
            <person name="Helfrich E.J."/>
            <person name="Brachmann A.O."/>
            <person name="Gurgui C."/>
            <person name="Wakimoto T."/>
            <person name="Kracht M."/>
            <person name="Crusemann M."/>
            <person name="Hentschel U."/>
            <person name="Abe I."/>
            <person name="Matsunaga S."/>
            <person name="Kalinowski J."/>
            <person name="Takeyama H."/>
            <person name="Piel J."/>
        </authorList>
    </citation>
    <scope>NUCLEOTIDE SEQUENCE [LARGE SCALE GENOMIC DNA]</scope>
    <source>
        <strain evidence="10">TSY2</strain>
    </source>
</reference>
<evidence type="ECO:0000256" key="6">
    <source>
        <dbReference type="ARBA" id="ARBA00023136"/>
    </source>
</evidence>
<feature type="transmembrane region" description="Helical" evidence="7">
    <location>
        <begin position="6"/>
        <end position="25"/>
    </location>
</feature>
<keyword evidence="6 7" id="KW-0472">Membrane</keyword>
<proteinExistence type="inferred from homology"/>
<dbReference type="PANTHER" id="PTHR43163:SF6">
    <property type="entry name" value="DIPEPTIDE TRANSPORT SYSTEM PERMEASE PROTEIN DPPB-RELATED"/>
    <property type="match status" value="1"/>
</dbReference>
<dbReference type="InterPro" id="IPR000515">
    <property type="entry name" value="MetI-like"/>
</dbReference>
<dbReference type="GO" id="GO:0055085">
    <property type="term" value="P:transmembrane transport"/>
    <property type="evidence" value="ECO:0007669"/>
    <property type="project" value="InterPro"/>
</dbReference>
<comment type="caution">
    <text evidence="9">The sequence shown here is derived from an EMBL/GenBank/DDBJ whole genome shotgun (WGS) entry which is preliminary data.</text>
</comment>
<feature type="non-terminal residue" evidence="9">
    <location>
        <position position="1"/>
    </location>
</feature>
<evidence type="ECO:0000256" key="5">
    <source>
        <dbReference type="ARBA" id="ARBA00022989"/>
    </source>
</evidence>
<feature type="domain" description="ABC transmembrane type-1" evidence="8">
    <location>
        <begin position="1"/>
        <end position="130"/>
    </location>
</feature>
<evidence type="ECO:0000313" key="10">
    <source>
        <dbReference type="Proteomes" id="UP000019140"/>
    </source>
</evidence>
<evidence type="ECO:0000259" key="8">
    <source>
        <dbReference type="PROSITE" id="PS50928"/>
    </source>
</evidence>
<evidence type="ECO:0000256" key="1">
    <source>
        <dbReference type="ARBA" id="ARBA00004651"/>
    </source>
</evidence>
<dbReference type="CDD" id="cd06261">
    <property type="entry name" value="TM_PBP2"/>
    <property type="match status" value="1"/>
</dbReference>
<comment type="similarity">
    <text evidence="7">Belongs to the binding-protein-dependent transport system permease family.</text>
</comment>
<feature type="transmembrane region" description="Helical" evidence="7">
    <location>
        <begin position="107"/>
        <end position="133"/>
    </location>
</feature>
<evidence type="ECO:0000256" key="7">
    <source>
        <dbReference type="RuleBase" id="RU363032"/>
    </source>
</evidence>
<dbReference type="SUPFAM" id="SSF161098">
    <property type="entry name" value="MetI-like"/>
    <property type="match status" value="1"/>
</dbReference>
<comment type="subcellular location">
    <subcellularLocation>
        <location evidence="1 7">Cell membrane</location>
        <topology evidence="1 7">Multi-pass membrane protein</topology>
    </subcellularLocation>
</comment>
<dbReference type="PANTHER" id="PTHR43163">
    <property type="entry name" value="DIPEPTIDE TRANSPORT SYSTEM PERMEASE PROTEIN DPPB-RELATED"/>
    <property type="match status" value="1"/>
</dbReference>
<evidence type="ECO:0000313" key="9">
    <source>
        <dbReference type="EMBL" id="ETX08080.1"/>
    </source>
</evidence>
<gene>
    <name evidence="9" type="ORF">ETSY2_07450</name>
</gene>
<dbReference type="Pfam" id="PF00528">
    <property type="entry name" value="BPD_transp_1"/>
    <property type="match status" value="1"/>
</dbReference>
<dbReference type="EMBL" id="AZHX01000307">
    <property type="protein sequence ID" value="ETX08080.1"/>
    <property type="molecule type" value="Genomic_DNA"/>
</dbReference>
<dbReference type="PROSITE" id="PS50928">
    <property type="entry name" value="ABC_TM1"/>
    <property type="match status" value="1"/>
</dbReference>
<dbReference type="HOGENOM" id="CLU_1819804_0_0_7"/>
<protein>
    <recommendedName>
        <fullName evidence="8">ABC transmembrane type-1 domain-containing protein</fullName>
    </recommendedName>
</protein>
<keyword evidence="3" id="KW-1003">Cell membrane</keyword>
<accession>W4MCZ7</accession>
<keyword evidence="5 7" id="KW-1133">Transmembrane helix</keyword>
<evidence type="ECO:0000256" key="3">
    <source>
        <dbReference type="ARBA" id="ARBA00022475"/>
    </source>
</evidence>
<feature type="transmembrane region" description="Helical" evidence="7">
    <location>
        <begin position="63"/>
        <end position="87"/>
    </location>
</feature>
<keyword evidence="2 7" id="KW-0813">Transport</keyword>
<organism evidence="9 10">
    <name type="scientific">Candidatus Entotheonella gemina</name>
    <dbReference type="NCBI Taxonomy" id="1429439"/>
    <lineage>
        <taxon>Bacteria</taxon>
        <taxon>Pseudomonadati</taxon>
        <taxon>Nitrospinota/Tectimicrobiota group</taxon>
        <taxon>Candidatus Tectimicrobiota</taxon>
        <taxon>Candidatus Entotheonellia</taxon>
        <taxon>Candidatus Entotheonellales</taxon>
        <taxon>Candidatus Entotheonellaceae</taxon>
        <taxon>Candidatus Entotheonella</taxon>
    </lineage>
</organism>
<name>W4MCZ7_9BACT</name>
<keyword evidence="10" id="KW-1185">Reference proteome</keyword>
<dbReference type="AlphaFoldDB" id="W4MCZ7"/>
<dbReference type="InterPro" id="IPR035906">
    <property type="entry name" value="MetI-like_sf"/>
</dbReference>
<dbReference type="GO" id="GO:0005886">
    <property type="term" value="C:plasma membrane"/>
    <property type="evidence" value="ECO:0007669"/>
    <property type="project" value="UniProtKB-SubCell"/>
</dbReference>
<evidence type="ECO:0000256" key="2">
    <source>
        <dbReference type="ARBA" id="ARBA00022448"/>
    </source>
</evidence>
<evidence type="ECO:0000256" key="4">
    <source>
        <dbReference type="ARBA" id="ARBA00022692"/>
    </source>
</evidence>
<sequence length="141" mass="15938">FWDWQHLIMPAFALGWYFSGSMVRISRSSMLEVMGSDYIKLVRLKGVPEWVVMAKHALKNAMIPIVTLAGLNLVIMVNVAIAIEVVFNWPGVGQLLFDGMSNRDFPMVQGVVLMGGMMIVLLSFMIDILYAYVDPRIRLSR</sequence>